<proteinExistence type="predicted"/>
<dbReference type="GO" id="GO:0016887">
    <property type="term" value="F:ATP hydrolysis activity"/>
    <property type="evidence" value="ECO:0007669"/>
    <property type="project" value="InterPro"/>
</dbReference>
<dbReference type="NCBIfam" id="TIGR01727">
    <property type="entry name" value="oligo_HPY"/>
    <property type="match status" value="1"/>
</dbReference>
<dbReference type="Gene3D" id="3.40.50.300">
    <property type="entry name" value="P-loop containing nucleotide triphosphate hydrolases"/>
    <property type="match status" value="1"/>
</dbReference>
<dbReference type="GeneID" id="68615967"/>
<evidence type="ECO:0000256" key="1">
    <source>
        <dbReference type="ARBA" id="ARBA00022448"/>
    </source>
</evidence>
<dbReference type="GO" id="GO:0055085">
    <property type="term" value="P:transmembrane transport"/>
    <property type="evidence" value="ECO:0007669"/>
    <property type="project" value="UniProtKB-ARBA"/>
</dbReference>
<dbReference type="InterPro" id="IPR003593">
    <property type="entry name" value="AAA+_ATPase"/>
</dbReference>
<evidence type="ECO:0000256" key="2">
    <source>
        <dbReference type="ARBA" id="ARBA00022741"/>
    </source>
</evidence>
<evidence type="ECO:0000256" key="3">
    <source>
        <dbReference type="ARBA" id="ARBA00022840"/>
    </source>
</evidence>
<protein>
    <recommendedName>
        <fullName evidence="5">ABC transporter domain-containing protein</fullName>
    </recommendedName>
</protein>
<dbReference type="GO" id="GO:0015833">
    <property type="term" value="P:peptide transport"/>
    <property type="evidence" value="ECO:0007669"/>
    <property type="project" value="InterPro"/>
</dbReference>
<evidence type="ECO:0000256" key="4">
    <source>
        <dbReference type="SAM" id="MobiDB-lite"/>
    </source>
</evidence>
<evidence type="ECO:0000313" key="7">
    <source>
        <dbReference type="Proteomes" id="UP001501729"/>
    </source>
</evidence>
<dbReference type="SUPFAM" id="SSF52540">
    <property type="entry name" value="P-loop containing nucleoside triphosphate hydrolases"/>
    <property type="match status" value="1"/>
</dbReference>
<dbReference type="GO" id="GO:0005524">
    <property type="term" value="F:ATP binding"/>
    <property type="evidence" value="ECO:0007669"/>
    <property type="project" value="UniProtKB-KW"/>
</dbReference>
<name>A0AAV3UHB1_9EURY</name>
<keyword evidence="7" id="KW-1185">Reference proteome</keyword>
<dbReference type="PROSITE" id="PS50893">
    <property type="entry name" value="ABC_TRANSPORTER_2"/>
    <property type="match status" value="1"/>
</dbReference>
<dbReference type="CDD" id="cd03257">
    <property type="entry name" value="ABC_NikE_OppD_transporters"/>
    <property type="match status" value="1"/>
</dbReference>
<dbReference type="RefSeq" id="WP_227777257.1">
    <property type="nucleotide sequence ID" value="NZ_BAABKX010000004.1"/>
</dbReference>
<evidence type="ECO:0000313" key="6">
    <source>
        <dbReference type="EMBL" id="GAA5049358.1"/>
    </source>
</evidence>
<organism evidence="6 7">
    <name type="scientific">Haladaptatus pallidirubidus</name>
    <dbReference type="NCBI Taxonomy" id="1008152"/>
    <lineage>
        <taxon>Archaea</taxon>
        <taxon>Methanobacteriati</taxon>
        <taxon>Methanobacteriota</taxon>
        <taxon>Stenosarchaea group</taxon>
        <taxon>Halobacteria</taxon>
        <taxon>Halobacteriales</taxon>
        <taxon>Haladaptataceae</taxon>
        <taxon>Haladaptatus</taxon>
    </lineage>
</organism>
<accession>A0AAV3UHB1</accession>
<dbReference type="SMART" id="SM00382">
    <property type="entry name" value="AAA"/>
    <property type="match status" value="1"/>
</dbReference>
<dbReference type="InterPro" id="IPR050319">
    <property type="entry name" value="ABC_transp_ATP-bind"/>
</dbReference>
<dbReference type="AlphaFoldDB" id="A0AAV3UHB1"/>
<feature type="region of interest" description="Disordered" evidence="4">
    <location>
        <begin position="284"/>
        <end position="303"/>
    </location>
</feature>
<dbReference type="PROSITE" id="PS00211">
    <property type="entry name" value="ABC_TRANSPORTER_1"/>
    <property type="match status" value="1"/>
</dbReference>
<feature type="compositionally biased region" description="Pro residues" evidence="4">
    <location>
        <begin position="294"/>
        <end position="303"/>
    </location>
</feature>
<dbReference type="FunFam" id="3.40.50.300:FF:000016">
    <property type="entry name" value="Oligopeptide ABC transporter ATP-binding component"/>
    <property type="match status" value="1"/>
</dbReference>
<dbReference type="InterPro" id="IPR013563">
    <property type="entry name" value="Oligopep_ABC_C"/>
</dbReference>
<dbReference type="InterPro" id="IPR027417">
    <property type="entry name" value="P-loop_NTPase"/>
</dbReference>
<reference evidence="6 7" key="1">
    <citation type="journal article" date="2019" name="Int. J. Syst. Evol. Microbiol.">
        <title>The Global Catalogue of Microorganisms (GCM) 10K type strain sequencing project: providing services to taxonomists for standard genome sequencing and annotation.</title>
        <authorList>
            <consortium name="The Broad Institute Genomics Platform"/>
            <consortium name="The Broad Institute Genome Sequencing Center for Infectious Disease"/>
            <person name="Wu L."/>
            <person name="Ma J."/>
        </authorList>
    </citation>
    <scope>NUCLEOTIDE SEQUENCE [LARGE SCALE GENOMIC DNA]</scope>
    <source>
        <strain evidence="6 7">JCM 17504</strain>
    </source>
</reference>
<feature type="domain" description="ABC transporter" evidence="5">
    <location>
        <begin position="22"/>
        <end position="275"/>
    </location>
</feature>
<dbReference type="EMBL" id="BAABKX010000004">
    <property type="protein sequence ID" value="GAA5049358.1"/>
    <property type="molecule type" value="Genomic_DNA"/>
</dbReference>
<dbReference type="Pfam" id="PF08352">
    <property type="entry name" value="oligo_HPY"/>
    <property type="match status" value="1"/>
</dbReference>
<dbReference type="InterPro" id="IPR017871">
    <property type="entry name" value="ABC_transporter-like_CS"/>
</dbReference>
<keyword evidence="3" id="KW-0067">ATP-binding</keyword>
<dbReference type="Pfam" id="PF00005">
    <property type="entry name" value="ABC_tran"/>
    <property type="match status" value="1"/>
</dbReference>
<evidence type="ECO:0000259" key="5">
    <source>
        <dbReference type="PROSITE" id="PS50893"/>
    </source>
</evidence>
<dbReference type="Proteomes" id="UP001501729">
    <property type="component" value="Unassembled WGS sequence"/>
</dbReference>
<sequence length="388" mass="42777">MSSETASIAEEKRGRPEREPLFHATGVKKHFSTDTGLIDRLVGDDKSVKAVDGVDIMVGHEETLGLVGESGCGKTTLGRILSRLYEPTNGTLMFEGKDITTLEGKALKDLRKDIQVIFQDPLSSLNPRKTVGEIVEKPLTVHNIETEQGTRERVVELFEEVGLRKSHLDRYPHEFSGGQRQRVGIARALAVEPKLIIADEPVSALDVSVQAQIINLLKRLQNEYGISYLFIAHDLSVVKHISDRVAVMYLGNIIETGLTADIYGNPQHPYTRALLNSIPDLEGDGSMRKNPLSGTPPSPIDPPEGCPFHTRCPEYIGGECEGSKPELQSVAHVTGSIGQTMPTDNETEVVDDEHRSHLASCHWLEYSADKRRAQDPYARENNGAENES</sequence>
<feature type="region of interest" description="Disordered" evidence="4">
    <location>
        <begin position="369"/>
        <end position="388"/>
    </location>
</feature>
<comment type="caution">
    <text evidence="6">The sequence shown here is derived from an EMBL/GenBank/DDBJ whole genome shotgun (WGS) entry which is preliminary data.</text>
</comment>
<keyword evidence="1" id="KW-0813">Transport</keyword>
<keyword evidence="2" id="KW-0547">Nucleotide-binding</keyword>
<feature type="compositionally biased region" description="Basic and acidic residues" evidence="4">
    <location>
        <begin position="369"/>
        <end position="378"/>
    </location>
</feature>
<gene>
    <name evidence="6" type="ORF">GCM10025751_22080</name>
</gene>
<dbReference type="InterPro" id="IPR003439">
    <property type="entry name" value="ABC_transporter-like_ATP-bd"/>
</dbReference>
<dbReference type="PANTHER" id="PTHR43776">
    <property type="entry name" value="TRANSPORT ATP-BINDING PROTEIN"/>
    <property type="match status" value="1"/>
</dbReference>